<gene>
    <name evidence="2" type="ORF">CAEBREN_15438</name>
</gene>
<feature type="transmembrane region" description="Helical" evidence="1">
    <location>
        <begin position="102"/>
        <end position="120"/>
    </location>
</feature>
<evidence type="ECO:0000256" key="1">
    <source>
        <dbReference type="SAM" id="Phobius"/>
    </source>
</evidence>
<dbReference type="Proteomes" id="UP000008068">
    <property type="component" value="Unassembled WGS sequence"/>
</dbReference>
<reference evidence="3" key="1">
    <citation type="submission" date="2011-07" db="EMBL/GenBank/DDBJ databases">
        <authorList>
            <consortium name="Caenorhabditis brenneri Sequencing and Analysis Consortium"/>
            <person name="Wilson R.K."/>
        </authorList>
    </citation>
    <scope>NUCLEOTIDE SEQUENCE [LARGE SCALE GENOMIC DNA]</scope>
    <source>
        <strain evidence="3">PB2801</strain>
    </source>
</reference>
<dbReference type="PANTHER" id="PTHR22941">
    <property type="entry name" value="SERPENTINE RECEPTOR"/>
    <property type="match status" value="1"/>
</dbReference>
<dbReference type="InParanoid" id="G0M9D1"/>
<dbReference type="eggNOG" id="ENOG502SY7B">
    <property type="taxonomic scope" value="Eukaryota"/>
</dbReference>
<organism evidence="3">
    <name type="scientific">Caenorhabditis brenneri</name>
    <name type="common">Nematode worm</name>
    <dbReference type="NCBI Taxonomy" id="135651"/>
    <lineage>
        <taxon>Eukaryota</taxon>
        <taxon>Metazoa</taxon>
        <taxon>Ecdysozoa</taxon>
        <taxon>Nematoda</taxon>
        <taxon>Chromadorea</taxon>
        <taxon>Rhabditida</taxon>
        <taxon>Rhabditina</taxon>
        <taxon>Rhabditomorpha</taxon>
        <taxon>Rhabditoidea</taxon>
        <taxon>Rhabditidae</taxon>
        <taxon>Peloderinae</taxon>
        <taxon>Caenorhabditis</taxon>
    </lineage>
</organism>
<evidence type="ECO:0000313" key="2">
    <source>
        <dbReference type="EMBL" id="EGT30736.1"/>
    </source>
</evidence>
<dbReference type="OrthoDB" id="5862289at2759"/>
<dbReference type="AlphaFoldDB" id="G0M9D1"/>
<protein>
    <recommendedName>
        <fullName evidence="4">Serpentine Receptor, class H</fullName>
    </recommendedName>
</protein>
<name>G0M9D1_CAEBE</name>
<keyword evidence="1" id="KW-1133">Transmembrane helix</keyword>
<dbReference type="InterPro" id="IPR053220">
    <property type="entry name" value="Nematode_rcpt-like_serp_H"/>
</dbReference>
<feature type="transmembrane region" description="Helical" evidence="1">
    <location>
        <begin position="246"/>
        <end position="268"/>
    </location>
</feature>
<dbReference type="OMA" id="HSVKWTL"/>
<keyword evidence="3" id="KW-1185">Reference proteome</keyword>
<keyword evidence="1" id="KW-0812">Transmembrane</keyword>
<dbReference type="PANTHER" id="PTHR22941:SF173">
    <property type="entry name" value="SERPENTINE RECEPTOR, CLASS H"/>
    <property type="match status" value="1"/>
</dbReference>
<evidence type="ECO:0000313" key="3">
    <source>
        <dbReference type="Proteomes" id="UP000008068"/>
    </source>
</evidence>
<feature type="transmembrane region" description="Helical" evidence="1">
    <location>
        <begin position="140"/>
        <end position="157"/>
    </location>
</feature>
<dbReference type="HOGENOM" id="CLU_042960_1_1_1"/>
<dbReference type="InterPro" id="IPR019422">
    <property type="entry name" value="7TM_GPCR_serpentine_rcpt_Srh"/>
</dbReference>
<dbReference type="EMBL" id="GL379787">
    <property type="protein sequence ID" value="EGT30736.1"/>
    <property type="molecule type" value="Genomic_DNA"/>
</dbReference>
<evidence type="ECO:0008006" key="4">
    <source>
        <dbReference type="Google" id="ProtNLM"/>
    </source>
</evidence>
<keyword evidence="1" id="KW-0472">Membrane</keyword>
<sequence length="337" mass="38415">MHSTCPHDSNSWYSSPTTVLIFSHTMAALVTPLHLIGAYCILKKTPASMHSVKWTLLNFHFWNVMVDLMLNLFAIPFPLFPSASGFLLGVFSMAGMKQTVQLWFLIVSICLVCISTTMIFENRFRLLNNKNVRWKKFQPFWVVLNIIFTFLILIPTTMQVPDQDFAREIVFNILPCIPDFLFSIEIIVPSLNPIIIVITCLIFIIVVFGQLLTFAIIIIRQLSSDFGANMLSENTRKLQKNLMKALIWQTGIPFMYLVVPASCSMLAMSLEVFSRPFNNIIVAVTSLHGLFSTLSMILIHQPYRSTVTYLCRKKKTRLVNTYPMFSTNTAVDVYVTA</sequence>
<proteinExistence type="predicted"/>
<feature type="transmembrane region" description="Helical" evidence="1">
    <location>
        <begin position="20"/>
        <end position="42"/>
    </location>
</feature>
<feature type="transmembrane region" description="Helical" evidence="1">
    <location>
        <begin position="79"/>
        <end position="95"/>
    </location>
</feature>
<accession>G0M9D1</accession>
<dbReference type="Pfam" id="PF10318">
    <property type="entry name" value="7TM_GPCR_Srh"/>
    <property type="match status" value="1"/>
</dbReference>
<feature type="transmembrane region" description="Helical" evidence="1">
    <location>
        <begin position="280"/>
        <end position="299"/>
    </location>
</feature>
<feature type="transmembrane region" description="Helical" evidence="1">
    <location>
        <begin position="194"/>
        <end position="219"/>
    </location>
</feature>
<feature type="transmembrane region" description="Helical" evidence="1">
    <location>
        <begin position="169"/>
        <end position="188"/>
    </location>
</feature>